<protein>
    <submittedName>
        <fullName evidence="1">Uncharacterized protein</fullName>
    </submittedName>
</protein>
<accession>A0AAE8YRQ3</accession>
<dbReference type="InterPro" id="IPR056914">
    <property type="entry name" value="Gp53-like"/>
</dbReference>
<keyword evidence="2" id="KW-1185">Reference proteome</keyword>
<proteinExistence type="predicted"/>
<dbReference type="Pfam" id="PF23982">
    <property type="entry name" value="XM1_gp53_minor_capsid"/>
    <property type="match status" value="1"/>
</dbReference>
<dbReference type="Proteomes" id="UP000827802">
    <property type="component" value="Segment"/>
</dbReference>
<name>A0AAE8YRQ3_9CAUD</name>
<gene>
    <name evidence="1" type="ORF">ELISACORREA_2</name>
</gene>
<dbReference type="EMBL" id="OK499973">
    <property type="protein sequence ID" value="UGO48663.1"/>
    <property type="molecule type" value="Genomic_DNA"/>
</dbReference>
<organism evidence="1 2">
    <name type="scientific">Citrobacter phage vB_CfrD_ElisaCorrea</name>
    <dbReference type="NCBI Taxonomy" id="2894791"/>
    <lineage>
        <taxon>Viruses</taxon>
        <taxon>Duplodnaviria</taxon>
        <taxon>Heunggongvirae</taxon>
        <taxon>Uroviricota</taxon>
        <taxon>Caudoviricetes</taxon>
        <taxon>Drexlerviridae</taxon>
        <taxon>Tempevirinae</taxon>
        <taxon>Tlsvirus</taxon>
        <taxon>Tlsvirus ecorrea</taxon>
    </lineage>
</organism>
<reference evidence="1 2" key="1">
    <citation type="submission" date="2021-10" db="EMBL/GenBank/DDBJ databases">
        <authorList>
            <person name="Correa E.C."/>
            <person name="Carson S.C."/>
            <person name="Rodriguez A.R."/>
            <person name="Thompson D.W."/>
            <person name="Grose J.H."/>
        </authorList>
    </citation>
    <scope>NUCLEOTIDE SEQUENCE [LARGE SCALE GENOMIC DNA]</scope>
</reference>
<evidence type="ECO:0000313" key="1">
    <source>
        <dbReference type="EMBL" id="UGO48663.1"/>
    </source>
</evidence>
<sequence length="270" mass="29309">MEVYMSDYGAIMGVQCPGSLSDSSRYNIDGCCFVSPETDSIICGKFVTVKRIEDGYKEISDKFSVRDLPYGVALRTHMNTAVDDEGYMVYPTSEPINVISHGRAWVLTQDIDQAPTFGTPAKHAIDGFASKNGTEIAGWHYTGGWQKWNGLFYIVEVQLIQNAPYIAASYEKLVRGADIDFNLASPQSSNKVIIATVDVAPVDATDKTGTWSVDNASELADQEVIATVTPRDDSSCMLACKEGKSGEVFLNWTANDGSGVSASMPFTFTA</sequence>
<evidence type="ECO:0000313" key="2">
    <source>
        <dbReference type="Proteomes" id="UP000827802"/>
    </source>
</evidence>